<dbReference type="EMBL" id="JBFXLU010000356">
    <property type="protein sequence ID" value="KAL2828603.1"/>
    <property type="molecule type" value="Genomic_DNA"/>
</dbReference>
<proteinExistence type="predicted"/>
<dbReference type="PANTHER" id="PTHR40780">
    <property type="entry name" value="DUF3669 DOMAIN-CONTAINING PROTEIN"/>
    <property type="match status" value="1"/>
</dbReference>
<keyword evidence="3" id="KW-1185">Reference proteome</keyword>
<dbReference type="Pfam" id="PF12417">
    <property type="entry name" value="DUF3669"/>
    <property type="match status" value="1"/>
</dbReference>
<accession>A0ABR4ILH0</accession>
<name>A0ABR4ILH0_9EURO</name>
<comment type="caution">
    <text evidence="2">The sequence shown here is derived from an EMBL/GenBank/DDBJ whole genome shotgun (WGS) entry which is preliminary data.</text>
</comment>
<evidence type="ECO:0000313" key="2">
    <source>
        <dbReference type="EMBL" id="KAL2828603.1"/>
    </source>
</evidence>
<sequence>MDQAQLRRIGAGFCGTVWATSERGSAFKREDGGPHRSLLHDFRTHQHIQHCVHQRSDLEGTGYSISIPLCYGFIKPTDDWGIENLARFPKGYEPCNTIHMQRIPPMPEATRRLLTERYCPSSLISEILNSDTNRDCLIRPYLGRRRIPTASASSRFKAFSLRNYPLHVDQMEEIGVPENDILGYARTMAKTLAQLHWIAQVDGNDVEFVLASPNEELTGTRKSSQPWSNILGSHEMWILDFDLAREMTMDEEGIQQAANAFTKNDPYYPRPDGGSPLWIAFREQYLVTSRDCLQSHANKTLTQLPLNFIHLVEKLNEANDH</sequence>
<reference evidence="2 3" key="1">
    <citation type="submission" date="2024-07" db="EMBL/GenBank/DDBJ databases">
        <title>Section-level genome sequencing and comparative genomics of Aspergillus sections Usti and Cavernicolus.</title>
        <authorList>
            <consortium name="Lawrence Berkeley National Laboratory"/>
            <person name="Nybo J.L."/>
            <person name="Vesth T.C."/>
            <person name="Theobald S."/>
            <person name="Frisvad J.C."/>
            <person name="Larsen T.O."/>
            <person name="Kjaerboelling I."/>
            <person name="Rothschild-Mancinelli K."/>
            <person name="Lyhne E.K."/>
            <person name="Kogle M.E."/>
            <person name="Barry K."/>
            <person name="Clum A."/>
            <person name="Na H."/>
            <person name="Ledsgaard L."/>
            <person name="Lin J."/>
            <person name="Lipzen A."/>
            <person name="Kuo A."/>
            <person name="Riley R."/>
            <person name="Mondo S."/>
            <person name="Labutti K."/>
            <person name="Haridas S."/>
            <person name="Pangalinan J."/>
            <person name="Salamov A.A."/>
            <person name="Simmons B.A."/>
            <person name="Magnuson J.K."/>
            <person name="Chen J."/>
            <person name="Drula E."/>
            <person name="Henrissat B."/>
            <person name="Wiebenga A."/>
            <person name="Lubbers R.J."/>
            <person name="Gomes A.C."/>
            <person name="Makela M.R."/>
            <person name="Stajich J."/>
            <person name="Grigoriev I.V."/>
            <person name="Mortensen U.H."/>
            <person name="De Vries R.P."/>
            <person name="Baker S.E."/>
            <person name="Andersen M.R."/>
        </authorList>
    </citation>
    <scope>NUCLEOTIDE SEQUENCE [LARGE SCALE GENOMIC DNA]</scope>
    <source>
        <strain evidence="2 3">CBS 123904</strain>
    </source>
</reference>
<gene>
    <name evidence="2" type="ORF">BJY01DRAFT_129250</name>
</gene>
<evidence type="ECO:0000259" key="1">
    <source>
        <dbReference type="Pfam" id="PF12417"/>
    </source>
</evidence>
<dbReference type="InterPro" id="IPR022137">
    <property type="entry name" value="Znf_prot_DUF3669"/>
</dbReference>
<evidence type="ECO:0000313" key="3">
    <source>
        <dbReference type="Proteomes" id="UP001610446"/>
    </source>
</evidence>
<dbReference type="Proteomes" id="UP001610446">
    <property type="component" value="Unassembled WGS sequence"/>
</dbReference>
<feature type="domain" description="DUF3669" evidence="1">
    <location>
        <begin position="236"/>
        <end position="295"/>
    </location>
</feature>
<protein>
    <submittedName>
        <fullName evidence="2">Zinc finger protein-domain-containing protein</fullName>
    </submittedName>
</protein>
<organism evidence="2 3">
    <name type="scientific">Aspergillus pseudoustus</name>
    <dbReference type="NCBI Taxonomy" id="1810923"/>
    <lineage>
        <taxon>Eukaryota</taxon>
        <taxon>Fungi</taxon>
        <taxon>Dikarya</taxon>
        <taxon>Ascomycota</taxon>
        <taxon>Pezizomycotina</taxon>
        <taxon>Eurotiomycetes</taxon>
        <taxon>Eurotiomycetidae</taxon>
        <taxon>Eurotiales</taxon>
        <taxon>Aspergillaceae</taxon>
        <taxon>Aspergillus</taxon>
        <taxon>Aspergillus subgen. Nidulantes</taxon>
    </lineage>
</organism>
<dbReference type="PANTHER" id="PTHR40780:SF3">
    <property type="entry name" value="DUF3669 DOMAIN-CONTAINING PROTEIN"/>
    <property type="match status" value="1"/>
</dbReference>